<gene>
    <name evidence="1" type="ORF">NCTC13832_00721</name>
</gene>
<reference evidence="1 2" key="1">
    <citation type="submission" date="2018-06" db="EMBL/GenBank/DDBJ databases">
        <authorList>
            <consortium name="Pathogen Informatics"/>
            <person name="Doyle S."/>
        </authorList>
    </citation>
    <scope>NUCLEOTIDE SEQUENCE [LARGE SCALE GENOMIC DNA]</scope>
    <source>
        <strain evidence="1 2">NCTC13832</strain>
    </source>
</reference>
<dbReference type="OrthoDB" id="2417517at2"/>
<dbReference type="RefSeq" id="WP_052502863.1">
    <property type="nucleotide sequence ID" value="NZ_JXWY01000013.1"/>
</dbReference>
<proteinExistence type="predicted"/>
<dbReference type="EMBL" id="UHDT01000001">
    <property type="protein sequence ID" value="SUM57056.1"/>
    <property type="molecule type" value="Genomic_DNA"/>
</dbReference>
<evidence type="ECO:0000313" key="1">
    <source>
        <dbReference type="EMBL" id="SUM57056.1"/>
    </source>
</evidence>
<dbReference type="AlphaFoldDB" id="A0A380GRJ7"/>
<accession>A0A380GRJ7</accession>
<organism evidence="1 2">
    <name type="scientific">Staphylococcus microti</name>
    <dbReference type="NCBI Taxonomy" id="569857"/>
    <lineage>
        <taxon>Bacteria</taxon>
        <taxon>Bacillati</taxon>
        <taxon>Bacillota</taxon>
        <taxon>Bacilli</taxon>
        <taxon>Bacillales</taxon>
        <taxon>Staphylococcaceae</taxon>
        <taxon>Staphylococcus</taxon>
    </lineage>
</organism>
<sequence length="185" mass="20678">MAVDKWTLIGIPAETPIEKAKAVDFVLAGTSEFSHEFENELREKIRGNKKDWEGGVVEETIEVTFPYDKNMKGDRDFVEACRLGKQMRFWIINNKVIKYTPAGSEVEQEGHDSTFAYVIPESRSLEVDDEDEKIEVTLKVKLNSAVGHEPKLPAEIIDASVAETIVYETIGQATGNAEDATTQNV</sequence>
<dbReference type="Proteomes" id="UP000254100">
    <property type="component" value="Unassembled WGS sequence"/>
</dbReference>
<evidence type="ECO:0000313" key="2">
    <source>
        <dbReference type="Proteomes" id="UP000254100"/>
    </source>
</evidence>
<name>A0A380GRJ7_9STAP</name>
<protein>
    <submittedName>
        <fullName evidence="1">Putative tail protein</fullName>
    </submittedName>
</protein>